<dbReference type="InterPro" id="IPR005031">
    <property type="entry name" value="COQ10_START"/>
</dbReference>
<evidence type="ECO:0000313" key="4">
    <source>
        <dbReference type="Proteomes" id="UP001202827"/>
    </source>
</evidence>
<keyword evidence="4" id="KW-1185">Reference proteome</keyword>
<reference evidence="3 4" key="1">
    <citation type="submission" date="2022-04" db="EMBL/GenBank/DDBJ databases">
        <title>Rhizobium coralii sp. nov., isolated from coral Turbinaria peltata.</title>
        <authorList>
            <person name="Sun H."/>
        </authorList>
    </citation>
    <scope>NUCLEOTIDE SEQUENCE [LARGE SCALE GENOMIC DNA]</scope>
    <source>
        <strain evidence="3 4">NTR19</strain>
    </source>
</reference>
<sequence>MPKFEIRRPVKHSAEKMYALVADIERYPQFLPLCDALSVRSRKERDGKTLLLADMTVGYKAIRETFTTQVLLNPAEQAIDVKYIEGPFKYLDNRWRFEPAADGSPDACVVHFYIDYEFKSMILGALMGSMFDRAFRMFAEAFEARADKIYA</sequence>
<dbReference type="EMBL" id="JALPRY010000001">
    <property type="protein sequence ID" value="MCK8778687.1"/>
    <property type="molecule type" value="Genomic_DNA"/>
</dbReference>
<dbReference type="InterPro" id="IPR023393">
    <property type="entry name" value="START-like_dom_sf"/>
</dbReference>
<comment type="similarity">
    <text evidence="1">Belongs to the ribosome association toxin RatA family.</text>
</comment>
<protein>
    <submittedName>
        <fullName evidence="3">Type II toxin-antitoxin system RatA family toxin</fullName>
    </submittedName>
</protein>
<dbReference type="InterPro" id="IPR044996">
    <property type="entry name" value="COQ10-like"/>
</dbReference>
<accession>A0ABT0ILE5</accession>
<dbReference type="SUPFAM" id="SSF55961">
    <property type="entry name" value="Bet v1-like"/>
    <property type="match status" value="1"/>
</dbReference>
<gene>
    <name evidence="3" type="ORF">M0654_01705</name>
</gene>
<dbReference type="RefSeq" id="WP_248681552.1">
    <property type="nucleotide sequence ID" value="NZ_JALPRY010000001.1"/>
</dbReference>
<dbReference type="PANTHER" id="PTHR12901:SF10">
    <property type="entry name" value="COENZYME Q-BINDING PROTEIN COQ10, MITOCHONDRIAL"/>
    <property type="match status" value="1"/>
</dbReference>
<evidence type="ECO:0000256" key="1">
    <source>
        <dbReference type="ARBA" id="ARBA00008918"/>
    </source>
</evidence>
<dbReference type="PANTHER" id="PTHR12901">
    <property type="entry name" value="SPERM PROTEIN HOMOLOG"/>
    <property type="match status" value="1"/>
</dbReference>
<dbReference type="CDD" id="cd07813">
    <property type="entry name" value="COQ10p_like"/>
    <property type="match status" value="1"/>
</dbReference>
<name>A0ABT0ILE5_9HYPH</name>
<dbReference type="Gene3D" id="3.30.530.20">
    <property type="match status" value="1"/>
</dbReference>
<proteinExistence type="inferred from homology"/>
<dbReference type="Proteomes" id="UP001202827">
    <property type="component" value="Unassembled WGS sequence"/>
</dbReference>
<dbReference type="Pfam" id="PF03364">
    <property type="entry name" value="Polyketide_cyc"/>
    <property type="match status" value="1"/>
</dbReference>
<comment type="caution">
    <text evidence="3">The sequence shown here is derived from an EMBL/GenBank/DDBJ whole genome shotgun (WGS) entry which is preliminary data.</text>
</comment>
<feature type="domain" description="Coenzyme Q-binding protein COQ10 START" evidence="2">
    <location>
        <begin position="10"/>
        <end position="143"/>
    </location>
</feature>
<evidence type="ECO:0000259" key="2">
    <source>
        <dbReference type="Pfam" id="PF03364"/>
    </source>
</evidence>
<organism evidence="3 4">
    <name type="scientific">Neorhizobium turbinariae</name>
    <dbReference type="NCBI Taxonomy" id="2937795"/>
    <lineage>
        <taxon>Bacteria</taxon>
        <taxon>Pseudomonadati</taxon>
        <taxon>Pseudomonadota</taxon>
        <taxon>Alphaproteobacteria</taxon>
        <taxon>Hyphomicrobiales</taxon>
        <taxon>Rhizobiaceae</taxon>
        <taxon>Rhizobium/Agrobacterium group</taxon>
        <taxon>Neorhizobium</taxon>
    </lineage>
</organism>
<evidence type="ECO:0000313" key="3">
    <source>
        <dbReference type="EMBL" id="MCK8778687.1"/>
    </source>
</evidence>